<comment type="caution">
    <text evidence="4">The sequence shown here is derived from an EMBL/GenBank/DDBJ whole genome shotgun (WGS) entry which is preliminary data.</text>
</comment>
<dbReference type="Gene3D" id="1.25.40.10">
    <property type="entry name" value="Tetratricopeptide repeat domain"/>
    <property type="match status" value="1"/>
</dbReference>
<dbReference type="AlphaFoldDB" id="A0A0J6VSN5"/>
<dbReference type="Pfam" id="PF00196">
    <property type="entry name" value="GerE"/>
    <property type="match status" value="1"/>
</dbReference>
<dbReference type="SMART" id="SM00421">
    <property type="entry name" value="HTH_LUXR"/>
    <property type="match status" value="1"/>
</dbReference>
<dbReference type="GO" id="GO:0006355">
    <property type="term" value="P:regulation of DNA-templated transcription"/>
    <property type="evidence" value="ECO:0007669"/>
    <property type="project" value="InterPro"/>
</dbReference>
<evidence type="ECO:0000313" key="4">
    <source>
        <dbReference type="EMBL" id="KMO74030.1"/>
    </source>
</evidence>
<keyword evidence="2" id="KW-0067">ATP-binding</keyword>
<dbReference type="CDD" id="cd06170">
    <property type="entry name" value="LuxR_C_like"/>
    <property type="match status" value="1"/>
</dbReference>
<organism evidence="4 5">
    <name type="scientific">Mycolicibacterium chubuense</name>
    <name type="common">Mycobacterium chubuense</name>
    <dbReference type="NCBI Taxonomy" id="1800"/>
    <lineage>
        <taxon>Bacteria</taxon>
        <taxon>Bacillati</taxon>
        <taxon>Actinomycetota</taxon>
        <taxon>Actinomycetes</taxon>
        <taxon>Mycobacteriales</taxon>
        <taxon>Mycobacteriaceae</taxon>
        <taxon>Mycolicibacterium</taxon>
    </lineage>
</organism>
<dbReference type="Gene3D" id="1.10.10.10">
    <property type="entry name" value="Winged helix-like DNA-binding domain superfamily/Winged helix DNA-binding domain"/>
    <property type="match status" value="1"/>
</dbReference>
<gene>
    <name evidence="4" type="ORF">MCHUDSM44219_04085</name>
</gene>
<dbReference type="InterPro" id="IPR036388">
    <property type="entry name" value="WH-like_DNA-bd_sf"/>
</dbReference>
<dbReference type="Proteomes" id="UP000036176">
    <property type="component" value="Unassembled WGS sequence"/>
</dbReference>
<dbReference type="InterPro" id="IPR016032">
    <property type="entry name" value="Sig_transdc_resp-reg_C-effctor"/>
</dbReference>
<dbReference type="SUPFAM" id="SSF48452">
    <property type="entry name" value="TPR-like"/>
    <property type="match status" value="1"/>
</dbReference>
<dbReference type="GO" id="GO:0005737">
    <property type="term" value="C:cytoplasm"/>
    <property type="evidence" value="ECO:0007669"/>
    <property type="project" value="TreeGrafter"/>
</dbReference>
<keyword evidence="5" id="KW-1185">Reference proteome</keyword>
<dbReference type="InterPro" id="IPR011990">
    <property type="entry name" value="TPR-like_helical_dom_sf"/>
</dbReference>
<dbReference type="SUPFAM" id="SSF46894">
    <property type="entry name" value="C-terminal effector domain of the bipartite response regulators"/>
    <property type="match status" value="1"/>
</dbReference>
<dbReference type="InterPro" id="IPR000792">
    <property type="entry name" value="Tscrpt_reg_LuxR_C"/>
</dbReference>
<feature type="domain" description="HTH luxR-type" evidence="3">
    <location>
        <begin position="785"/>
        <end position="847"/>
    </location>
</feature>
<evidence type="ECO:0000313" key="5">
    <source>
        <dbReference type="Proteomes" id="UP000036176"/>
    </source>
</evidence>
<evidence type="ECO:0000256" key="1">
    <source>
        <dbReference type="ARBA" id="ARBA00022741"/>
    </source>
</evidence>
<dbReference type="PANTHER" id="PTHR16305:SF35">
    <property type="entry name" value="TRANSCRIPTIONAL ACTIVATOR DOMAIN"/>
    <property type="match status" value="1"/>
</dbReference>
<dbReference type="GO" id="GO:0003677">
    <property type="term" value="F:DNA binding"/>
    <property type="evidence" value="ECO:0007669"/>
    <property type="project" value="InterPro"/>
</dbReference>
<keyword evidence="1" id="KW-0547">Nucleotide-binding</keyword>
<protein>
    <submittedName>
        <fullName evidence="4">Putative HTH-type transcriptional regulator</fullName>
    </submittedName>
</protein>
<dbReference type="PANTHER" id="PTHR16305">
    <property type="entry name" value="TESTICULAR SOLUBLE ADENYLYL CYCLASE"/>
    <property type="match status" value="1"/>
</dbReference>
<dbReference type="PRINTS" id="PR00038">
    <property type="entry name" value="HTHLUXR"/>
</dbReference>
<reference evidence="4 5" key="1">
    <citation type="journal article" date="2015" name="Genome Biol. Evol.">
        <title>Characterization of Three Mycobacterium spp. with Potential Use in Bioremediation by Genome Sequencing and Comparative Genomics.</title>
        <authorList>
            <person name="Das S."/>
            <person name="Pettersson B.M."/>
            <person name="Behra P.R."/>
            <person name="Ramesh M."/>
            <person name="Dasgupta S."/>
            <person name="Bhattacharya A."/>
            <person name="Kirsebom L.A."/>
        </authorList>
    </citation>
    <scope>NUCLEOTIDE SEQUENCE [LARGE SCALE GENOMIC DNA]</scope>
    <source>
        <strain evidence="4 5">DSM 44219</strain>
    </source>
</reference>
<dbReference type="GO" id="GO:0005524">
    <property type="term" value="F:ATP binding"/>
    <property type="evidence" value="ECO:0007669"/>
    <property type="project" value="UniProtKB-KW"/>
</dbReference>
<evidence type="ECO:0000259" key="3">
    <source>
        <dbReference type="PROSITE" id="PS50043"/>
    </source>
</evidence>
<sequence length="847" mass="90797">MELAYAAVQQVCGPIVTHLDRLPDPQKNALQVALGLQEGATPDRLLVNLAVLTLLGEAGAERPTLCIIDDAQWVDRASLQALTFAARRLLADPTAMVFATRTPEGPQELKGLPELHLGRLAHTHASALLSDVMPGQWDDTVRETILAEADGNPLALLEFGRAMAPAAWAGGYGLAPAATSVAKRIEGEYGQRLGELPPPTRTLLLLAAAEPTGDPAWLWTAATRLGLDSDAVVPAERSGLITVESRLRFRHPLVRSAVYRHASLPERRQVHAALADAITGPAGEEHRAWHRAHSTSAPDETVAVDLMESAERARRRGGAAAAAAFLAYAVELTPDPVRRAERALEAALSKLDAGDPEGATRLLVAVAGTEDELLSARVDLMKAKIAFAAQRGRDAPPLLLAAAEKLCPLDPTLARETYLDALMAAMIVGRLFADEWSSAAAIASAARRAPPPSGRATAADLLLEGIVVRFTEGHAAAAPVLQQAIGQYLRDDEAGVADPRSHDITLRVLLDLFEQDTYSSLNARQLELLRAAGELTVLPAALTTYAGVCVTSGNFAEAADLLEQSDAISIATGAPPHRSIQTYLAACRGQEALGRELARDTIADATARGEGSEIAVVLFSLAILHNGLGQYDEALTACTSATEYEDVGMYGHVLNEMVEAAVRSGDRSTAEAAAAQVIERAEATRTATALGYAARARALTATGPAAENEYDAAIREFERSPLAVMAARTHLVFGEWLRRENRRADARNELRVAYERFLHMGADGFAERAHRELRAAGETFPKERGNATTVSLTKQESYIARLAGDGYSNSEIASHLFISPRTVEWHLGRIFAKLGVTSRRELRRLRE</sequence>
<evidence type="ECO:0000256" key="2">
    <source>
        <dbReference type="ARBA" id="ARBA00022840"/>
    </source>
</evidence>
<accession>A0A0J6VSN5</accession>
<dbReference type="GO" id="GO:0004016">
    <property type="term" value="F:adenylate cyclase activity"/>
    <property type="evidence" value="ECO:0007669"/>
    <property type="project" value="TreeGrafter"/>
</dbReference>
<name>A0A0J6VSN5_MYCCU</name>
<dbReference type="EMBL" id="JYNX01000058">
    <property type="protein sequence ID" value="KMO74030.1"/>
    <property type="molecule type" value="Genomic_DNA"/>
</dbReference>
<dbReference type="PATRIC" id="fig|1800.3.peg.4111"/>
<proteinExistence type="predicted"/>
<dbReference type="PROSITE" id="PS00622">
    <property type="entry name" value="HTH_LUXR_1"/>
    <property type="match status" value="1"/>
</dbReference>
<dbReference type="PROSITE" id="PS50043">
    <property type="entry name" value="HTH_LUXR_2"/>
    <property type="match status" value="1"/>
</dbReference>